<keyword evidence="2" id="KW-0812">Transmembrane</keyword>
<feature type="transmembrane region" description="Helical" evidence="2">
    <location>
        <begin position="55"/>
        <end position="74"/>
    </location>
</feature>
<feature type="region of interest" description="Disordered" evidence="1">
    <location>
        <begin position="939"/>
        <end position="966"/>
    </location>
</feature>
<feature type="compositionally biased region" description="Basic and acidic residues" evidence="1">
    <location>
        <begin position="572"/>
        <end position="583"/>
    </location>
</feature>
<name>E3MVI5_CAERE</name>
<feature type="compositionally biased region" description="Low complexity" evidence="1">
    <location>
        <begin position="947"/>
        <end position="957"/>
    </location>
</feature>
<sequence>MIVILVATFVGKSILLKIAFMLTAILAILVAGGAVFCILYLVANFNLHYEWKWKFYLVTMLMAQVLMIFSRVTMSDRPPGEEQVGFAYYWLWMIKDKSQPDSYRLVRSTPGLPDMGYMVEDVEKTVKSLMRARIDQLKDLVDGWERMESGVNREVANRLLNEICSGSRTLTDFEHRNFSKKSNDVNMDKPREQFPDVLSGNPMMTGVPVSEYSYGKGLPTTGIIYSPQSEEFYTPEATTYFYDMMFGDANIFYDIIKENSRTPSMPAKVHPMPYHPQMNLPGKTGNFQNFPQVQEMIAAPVFIPQQAMNFVPAPPPQMPPQMAYPFQYAQFVPVMPMVPAMPENGYVAQGFQQGFDPNMQPPQQQQQQPQQPPQQYQPQRQPQQQQYQPQQHPNQFQPRAYNHRNNNQRNQRPRNNGYQNEQYGRVQNGYGNNGASSSSSSAAAHKAQSASSSEEAKPPIPPPNVTLEEVFPKLNGTDTTASLEVEVPATEAVSTTETASAVLSTPRKFSDVVSHTASSPAATANVPSTPTVKEDPVPPVVVEPVAESVVENAAVPVADTAPIAPTAPAATDVKESLPAEKEAAPGAVFEKAESTTASSDPARSTSDSPPTTESSQPATLESDRTSEERSEESAALPATAELVVDTTEHHAPPVAPPTPHRTIAEVVQQSISSTPSPTGARVNGTSSSHQSPAVKPNKAAAASPATNGQRSTQNSQSRNRNRTDNRKKSMESQHRPSISYAQMLYPKKDEKKAPTASSSPASQSQTTTKPHSAAKSSSAPNSASTPTDWHTVKLKKAAESAVVSPALTDCSPPRSTTPKKQPKAPEPVESEEDDVALEDPEAEKKRQKRRRQRQKLKEDNRQKKQQEKELARQESLARVELMNGKSNGDIKENGDTNGTGKTWLTGICLFKYIFSVPVVAPPPAFDRNNLAARRKKRLELQKKSEMASSAGSSNNGNTESLASQLPNLPMIPTGMGSNPMGASIAGGQTAMSAYGISNLPHQFRGRNSPFAVDRDGIQTLPLFLPPQEGLRTNKPSGGPVTYMLEPGTEANPMFIPVLARQLDPQAPPPARTEMDENALMIEQLLIFDAKEEIQHLDVPEAERAIILIGLEEVKKMYVRVEKAGQLISYRTGSSKISDETEAKILNMMIKLLNNRVDLSEADELLVNQIGNKVAHCSQSFNYTNYLTALVDFSQERADSLPDGSLRNNYEQSVVLTRVFLRRTRTVYETISKHFDFSKLEDPDK</sequence>
<dbReference type="HOGENOM" id="CLU_279300_0_0_1"/>
<keyword evidence="4" id="KW-1185">Reference proteome</keyword>
<feature type="compositionally biased region" description="Low complexity" evidence="1">
    <location>
        <begin position="604"/>
        <end position="620"/>
    </location>
</feature>
<feature type="compositionally biased region" description="Basic and acidic residues" evidence="1">
    <location>
        <begin position="721"/>
        <end position="734"/>
    </location>
</feature>
<dbReference type="OMA" id="PTDWHTV"/>
<accession>E3MVI5</accession>
<feature type="compositionally biased region" description="Polar residues" evidence="1">
    <location>
        <begin position="671"/>
        <end position="691"/>
    </location>
</feature>
<feature type="compositionally biased region" description="Polar residues" evidence="1">
    <location>
        <begin position="594"/>
        <end position="603"/>
    </location>
</feature>
<feature type="transmembrane region" description="Helical" evidence="2">
    <location>
        <begin position="18"/>
        <end position="43"/>
    </location>
</feature>
<organism evidence="4">
    <name type="scientific">Caenorhabditis remanei</name>
    <name type="common">Caenorhabditis vulgaris</name>
    <dbReference type="NCBI Taxonomy" id="31234"/>
    <lineage>
        <taxon>Eukaryota</taxon>
        <taxon>Metazoa</taxon>
        <taxon>Ecdysozoa</taxon>
        <taxon>Nematoda</taxon>
        <taxon>Chromadorea</taxon>
        <taxon>Rhabditida</taxon>
        <taxon>Rhabditina</taxon>
        <taxon>Rhabditomorpha</taxon>
        <taxon>Rhabditoidea</taxon>
        <taxon>Rhabditidae</taxon>
        <taxon>Peloderinae</taxon>
        <taxon>Caenorhabditis</taxon>
    </lineage>
</organism>
<evidence type="ECO:0000256" key="1">
    <source>
        <dbReference type="SAM" id="MobiDB-lite"/>
    </source>
</evidence>
<feature type="compositionally biased region" description="Basic and acidic residues" evidence="1">
    <location>
        <begin position="621"/>
        <end position="632"/>
    </location>
</feature>
<feature type="compositionally biased region" description="Basic and acidic residues" evidence="1">
    <location>
        <begin position="855"/>
        <end position="877"/>
    </location>
</feature>
<evidence type="ECO:0000313" key="3">
    <source>
        <dbReference type="EMBL" id="EFP10222.1"/>
    </source>
</evidence>
<dbReference type="OrthoDB" id="5854387at2759"/>
<dbReference type="FunCoup" id="E3MVI5">
    <property type="interactions" value="1667"/>
</dbReference>
<protein>
    <submittedName>
        <fullName evidence="3">Uncharacterized protein</fullName>
    </submittedName>
</protein>
<dbReference type="InParanoid" id="E3MVI5"/>
<dbReference type="Proteomes" id="UP000008281">
    <property type="component" value="Unassembled WGS sequence"/>
</dbReference>
<feature type="region of interest" description="Disordered" evidence="1">
    <location>
        <begin position="348"/>
        <end position="468"/>
    </location>
</feature>
<feature type="region of interest" description="Disordered" evidence="1">
    <location>
        <begin position="671"/>
        <end position="897"/>
    </location>
</feature>
<feature type="region of interest" description="Disordered" evidence="1">
    <location>
        <begin position="181"/>
        <end position="200"/>
    </location>
</feature>
<proteinExistence type="predicted"/>
<feature type="compositionally biased region" description="Low complexity" evidence="1">
    <location>
        <begin position="435"/>
        <end position="453"/>
    </location>
</feature>
<evidence type="ECO:0000313" key="4">
    <source>
        <dbReference type="Proteomes" id="UP000008281"/>
    </source>
</evidence>
<dbReference type="eggNOG" id="KOG4124">
    <property type="taxonomic scope" value="Eukaryota"/>
</dbReference>
<keyword evidence="2" id="KW-1133">Transmembrane helix</keyword>
<dbReference type="STRING" id="31234.E3MVI5"/>
<feature type="compositionally biased region" description="Acidic residues" evidence="1">
    <location>
        <begin position="828"/>
        <end position="841"/>
    </location>
</feature>
<feature type="compositionally biased region" description="Basic residues" evidence="1">
    <location>
        <begin position="845"/>
        <end position="854"/>
    </location>
</feature>
<keyword evidence="2" id="KW-0472">Membrane</keyword>
<evidence type="ECO:0000256" key="2">
    <source>
        <dbReference type="SAM" id="Phobius"/>
    </source>
</evidence>
<dbReference type="AlphaFoldDB" id="E3MVI5"/>
<feature type="compositionally biased region" description="Low complexity" evidence="1">
    <location>
        <begin position="754"/>
        <end position="787"/>
    </location>
</feature>
<feature type="compositionally biased region" description="Polar residues" evidence="1">
    <location>
        <begin position="704"/>
        <end position="718"/>
    </location>
</feature>
<reference evidence="3" key="1">
    <citation type="submission" date="2007-07" db="EMBL/GenBank/DDBJ databases">
        <title>PCAP assembly of the Caenorhabditis remanei genome.</title>
        <authorList>
            <consortium name="The Caenorhabditis remanei Sequencing Consortium"/>
            <person name="Wilson R.K."/>
        </authorList>
    </citation>
    <scope>NUCLEOTIDE SEQUENCE [LARGE SCALE GENOMIC DNA]</scope>
    <source>
        <strain evidence="3">PB4641</strain>
    </source>
</reference>
<feature type="compositionally biased region" description="Low complexity" evidence="1">
    <location>
        <begin position="361"/>
        <end position="420"/>
    </location>
</feature>
<gene>
    <name evidence="3" type="ORF">CRE_24052</name>
</gene>
<feature type="region of interest" description="Disordered" evidence="1">
    <location>
        <begin position="569"/>
        <end position="637"/>
    </location>
</feature>
<dbReference type="EMBL" id="DS268483">
    <property type="protein sequence ID" value="EFP10222.1"/>
    <property type="molecule type" value="Genomic_DNA"/>
</dbReference>
<feature type="compositionally biased region" description="Basic and acidic residues" evidence="1">
    <location>
        <begin position="181"/>
        <end position="194"/>
    </location>
</feature>